<protein>
    <submittedName>
        <fullName evidence="1">Uncharacterized protein</fullName>
    </submittedName>
</protein>
<keyword evidence="2" id="KW-1185">Reference proteome</keyword>
<evidence type="ECO:0000313" key="1">
    <source>
        <dbReference type="EMBL" id="GAA1747239.1"/>
    </source>
</evidence>
<dbReference type="Proteomes" id="UP001501204">
    <property type="component" value="Unassembled WGS sequence"/>
</dbReference>
<organism evidence="1 2">
    <name type="scientific">Kocuria aegyptia</name>
    <dbReference type="NCBI Taxonomy" id="330943"/>
    <lineage>
        <taxon>Bacteria</taxon>
        <taxon>Bacillati</taxon>
        <taxon>Actinomycetota</taxon>
        <taxon>Actinomycetes</taxon>
        <taxon>Micrococcales</taxon>
        <taxon>Micrococcaceae</taxon>
        <taxon>Kocuria</taxon>
    </lineage>
</organism>
<comment type="caution">
    <text evidence="1">The sequence shown here is derived from an EMBL/GenBank/DDBJ whole genome shotgun (WGS) entry which is preliminary data.</text>
</comment>
<evidence type="ECO:0000313" key="2">
    <source>
        <dbReference type="Proteomes" id="UP001501204"/>
    </source>
</evidence>
<dbReference type="EMBL" id="BAAAOA010000005">
    <property type="protein sequence ID" value="GAA1747239.1"/>
    <property type="molecule type" value="Genomic_DNA"/>
</dbReference>
<reference evidence="2" key="1">
    <citation type="journal article" date="2019" name="Int. J. Syst. Evol. Microbiol.">
        <title>The Global Catalogue of Microorganisms (GCM) 10K type strain sequencing project: providing services to taxonomists for standard genome sequencing and annotation.</title>
        <authorList>
            <consortium name="The Broad Institute Genomics Platform"/>
            <consortium name="The Broad Institute Genome Sequencing Center for Infectious Disease"/>
            <person name="Wu L."/>
            <person name="Ma J."/>
        </authorList>
    </citation>
    <scope>NUCLEOTIDE SEQUENCE [LARGE SCALE GENOMIC DNA]</scope>
    <source>
        <strain evidence="2">JCM 14735</strain>
    </source>
</reference>
<proteinExistence type="predicted"/>
<accession>A0ABP4W703</accession>
<gene>
    <name evidence="1" type="ORF">GCM10009767_02420</name>
</gene>
<name>A0ABP4W703_9MICC</name>
<sequence length="61" mass="6375">MPVPANLRLFLAAVPALCALRSVAGLLRDLRGLPVRAAGIAGRGVPDRALHLGDRPAPRLD</sequence>